<dbReference type="Proteomes" id="UP000199144">
    <property type="component" value="Unassembled WGS sequence"/>
</dbReference>
<evidence type="ECO:0000259" key="2">
    <source>
        <dbReference type="Pfam" id="PF13827"/>
    </source>
</evidence>
<dbReference type="RefSeq" id="WP_165610013.1">
    <property type="nucleotide sequence ID" value="NZ_FOTQ01000001.1"/>
</dbReference>
<dbReference type="Pfam" id="PF13827">
    <property type="entry name" value="DUF4189"/>
    <property type="match status" value="1"/>
</dbReference>
<evidence type="ECO:0000313" key="4">
    <source>
        <dbReference type="Proteomes" id="UP000199144"/>
    </source>
</evidence>
<feature type="chain" id="PRO_5011515825" description="DUF4189 domain-containing protein" evidence="1">
    <location>
        <begin position="22"/>
        <end position="121"/>
    </location>
</feature>
<reference evidence="3 4" key="1">
    <citation type="submission" date="2016-10" db="EMBL/GenBank/DDBJ databases">
        <authorList>
            <person name="de Groot N.N."/>
        </authorList>
    </citation>
    <scope>NUCLEOTIDE SEQUENCE [LARGE SCALE GENOMIC DNA]</scope>
    <source>
        <strain evidence="3 4">DSM 15283</strain>
    </source>
</reference>
<keyword evidence="1" id="KW-0732">Signal</keyword>
<feature type="signal peptide" evidence="1">
    <location>
        <begin position="1"/>
        <end position="21"/>
    </location>
</feature>
<accession>A0A1I4JXJ2</accession>
<dbReference type="InterPro" id="IPR025240">
    <property type="entry name" value="DUF4189"/>
</dbReference>
<name>A0A1I4JXJ2_9RHOB</name>
<gene>
    <name evidence="3" type="ORF">SAMN04488042_1011223</name>
</gene>
<protein>
    <recommendedName>
        <fullName evidence="2">DUF4189 domain-containing protein</fullName>
    </recommendedName>
</protein>
<dbReference type="EMBL" id="FOTQ01000001">
    <property type="protein sequence ID" value="SFL71289.1"/>
    <property type="molecule type" value="Genomic_DNA"/>
</dbReference>
<feature type="domain" description="DUF4189" evidence="2">
    <location>
        <begin position="30"/>
        <end position="119"/>
    </location>
</feature>
<keyword evidence="4" id="KW-1185">Reference proteome</keyword>
<organism evidence="3 4">
    <name type="scientific">Shimia aestuarii</name>
    <dbReference type="NCBI Taxonomy" id="254406"/>
    <lineage>
        <taxon>Bacteria</taxon>
        <taxon>Pseudomonadati</taxon>
        <taxon>Pseudomonadota</taxon>
        <taxon>Alphaproteobacteria</taxon>
        <taxon>Rhodobacterales</taxon>
        <taxon>Roseobacteraceae</taxon>
    </lineage>
</organism>
<sequence>MIKQIWMGVVLWLSLPLAAFAGQCGYDYCWGAVGIGPGGAWGYSYGQYSEQDAINLLQNECGWDCDTVRTFYNTCGAMASGSNGSWGFGWGGSRSIAESNALDYCYQYGNNCQVRVWACSP</sequence>
<evidence type="ECO:0000256" key="1">
    <source>
        <dbReference type="SAM" id="SignalP"/>
    </source>
</evidence>
<dbReference type="AlphaFoldDB" id="A0A1I4JXJ2"/>
<proteinExistence type="predicted"/>
<dbReference type="STRING" id="254406.SAMN04488042_1011223"/>
<evidence type="ECO:0000313" key="3">
    <source>
        <dbReference type="EMBL" id="SFL71289.1"/>
    </source>
</evidence>